<dbReference type="Gene3D" id="2.180.10.10">
    <property type="entry name" value="RHS repeat-associated core"/>
    <property type="match status" value="1"/>
</dbReference>
<dbReference type="NCBIfam" id="TIGR03696">
    <property type="entry name" value="Rhs_assc_core"/>
    <property type="match status" value="1"/>
</dbReference>
<feature type="non-terminal residue" evidence="3">
    <location>
        <position position="1"/>
    </location>
</feature>
<organism evidence="3 4">
    <name type="scientific">Capnocytophaga canis</name>
    <dbReference type="NCBI Taxonomy" id="1848903"/>
    <lineage>
        <taxon>Bacteria</taxon>
        <taxon>Pseudomonadati</taxon>
        <taxon>Bacteroidota</taxon>
        <taxon>Flavobacteriia</taxon>
        <taxon>Flavobacteriales</taxon>
        <taxon>Flavobacteriaceae</taxon>
        <taxon>Capnocytophaga</taxon>
    </lineage>
</organism>
<dbReference type="InterPro" id="IPR022385">
    <property type="entry name" value="Rhs_assc_core"/>
</dbReference>
<dbReference type="Pfam" id="PF25023">
    <property type="entry name" value="TEN_YD-shell"/>
    <property type="match status" value="1"/>
</dbReference>
<dbReference type="NCBIfam" id="TIGR01643">
    <property type="entry name" value="YD_repeat_2x"/>
    <property type="match status" value="1"/>
</dbReference>
<dbReference type="Proteomes" id="UP000265497">
    <property type="component" value="Unassembled WGS sequence"/>
</dbReference>
<dbReference type="InterPro" id="IPR006530">
    <property type="entry name" value="YD"/>
</dbReference>
<comment type="caution">
    <text evidence="3">The sequence shown here is derived from an EMBL/GenBank/DDBJ whole genome shotgun (WGS) entry which is preliminary data.</text>
</comment>
<evidence type="ECO:0000259" key="2">
    <source>
        <dbReference type="Pfam" id="PF25023"/>
    </source>
</evidence>
<dbReference type="PANTHER" id="PTHR32305:SF15">
    <property type="entry name" value="PROTEIN RHSA-RELATED"/>
    <property type="match status" value="1"/>
</dbReference>
<name>A0A3A1YG15_9FLAO</name>
<evidence type="ECO:0000313" key="3">
    <source>
        <dbReference type="EMBL" id="RIY35164.1"/>
    </source>
</evidence>
<reference evidence="3 4" key="1">
    <citation type="submission" date="2017-08" db="EMBL/GenBank/DDBJ databases">
        <title>Capnocytophaga canis 17-158 assembly.</title>
        <authorList>
            <person name="Gulvik C.A."/>
        </authorList>
    </citation>
    <scope>NUCLEOTIDE SEQUENCE [LARGE SCALE GENOMIC DNA]</scope>
    <source>
        <strain evidence="3 4">17-158</strain>
    </source>
</reference>
<dbReference type="InterPro" id="IPR050708">
    <property type="entry name" value="T6SS_VgrG/RHS"/>
</dbReference>
<dbReference type="InterPro" id="IPR056823">
    <property type="entry name" value="TEN-like_YD-shell"/>
</dbReference>
<evidence type="ECO:0000313" key="4">
    <source>
        <dbReference type="Proteomes" id="UP000265497"/>
    </source>
</evidence>
<gene>
    <name evidence="3" type="ORF">CKY20_11200</name>
</gene>
<dbReference type="RefSeq" id="WP_119653140.1">
    <property type="nucleotide sequence ID" value="NZ_NSDI01000022.1"/>
</dbReference>
<protein>
    <recommendedName>
        <fullName evidence="2">Teneurin-like YD-shell domain-containing protein</fullName>
    </recommendedName>
</protein>
<sequence>YAAGGQLTKDQHWHYHYDEEGNLTNKTPSPSEKVCESRVCEGMRQWTLGSWAYEWNANGSLKKVKCPDGKEVTFTYDALGRRTKKVANGKIKRYLWDGNVLLHEWEYNAADEPQLLVSPIGEVTFDKEEPIENLITWVYENGSFVPIGKLTDNEGFSVVSDYLGTPVQAYDQSGNLIWERELDIYGRVRKLKGDKDFCNFLYQGQYYDKETELAYNRFRYYDCNTGTYISQDPIGLAGGLALYGYVKDVNKFVDIFGLTGTYIFVFDTGNYYIGKGSIDRAGDSQNIRTNEVKVKNNGISPTIIQGAHIDWGDDKIGFLVEQELINRKGAVQDPMGLNRINQPGAKPLEEMKINDPNAYADIVKKADELEAKLAKSTGKIKCK</sequence>
<feature type="domain" description="Teneurin-like YD-shell" evidence="2">
    <location>
        <begin position="8"/>
        <end position="232"/>
    </location>
</feature>
<dbReference type="EMBL" id="NSDI01000022">
    <property type="protein sequence ID" value="RIY35164.1"/>
    <property type="molecule type" value="Genomic_DNA"/>
</dbReference>
<proteinExistence type="predicted"/>
<accession>A0A3A1YG15</accession>
<keyword evidence="1" id="KW-0677">Repeat</keyword>
<evidence type="ECO:0000256" key="1">
    <source>
        <dbReference type="ARBA" id="ARBA00022737"/>
    </source>
</evidence>
<dbReference type="AlphaFoldDB" id="A0A3A1YG15"/>
<dbReference type="PANTHER" id="PTHR32305">
    <property type="match status" value="1"/>
</dbReference>